<evidence type="ECO:0000256" key="1">
    <source>
        <dbReference type="SAM" id="MobiDB-lite"/>
    </source>
</evidence>
<organism evidence="2 3">
    <name type="scientific">Protopolystoma xenopodis</name>
    <dbReference type="NCBI Taxonomy" id="117903"/>
    <lineage>
        <taxon>Eukaryota</taxon>
        <taxon>Metazoa</taxon>
        <taxon>Spiralia</taxon>
        <taxon>Lophotrochozoa</taxon>
        <taxon>Platyhelminthes</taxon>
        <taxon>Monogenea</taxon>
        <taxon>Polyopisthocotylea</taxon>
        <taxon>Polystomatidea</taxon>
        <taxon>Polystomatidae</taxon>
        <taxon>Protopolystoma</taxon>
    </lineage>
</organism>
<comment type="caution">
    <text evidence="2">The sequence shown here is derived from an EMBL/GenBank/DDBJ whole genome shotgun (WGS) entry which is preliminary data.</text>
</comment>
<name>A0A3S5BW50_9PLAT</name>
<evidence type="ECO:0000313" key="2">
    <source>
        <dbReference type="EMBL" id="VEL42842.1"/>
    </source>
</evidence>
<proteinExistence type="predicted"/>
<feature type="region of interest" description="Disordered" evidence="1">
    <location>
        <begin position="71"/>
        <end position="120"/>
    </location>
</feature>
<dbReference type="EMBL" id="CAAALY010277016">
    <property type="protein sequence ID" value="VEL42842.1"/>
    <property type="molecule type" value="Genomic_DNA"/>
</dbReference>
<sequence length="120" mass="13641">MEMSSFPDLGTTKLLALKEARRSCNCDSPIVNSGQDSHMQRTGVKYATFDFELDVEPFCCVLCKQPFDAGRAQNGLRPRENHQFNHQPEDQAETVHQVELPVVRPEPQTSPRLRSRKNSL</sequence>
<evidence type="ECO:0000313" key="3">
    <source>
        <dbReference type="Proteomes" id="UP000784294"/>
    </source>
</evidence>
<dbReference type="Proteomes" id="UP000784294">
    <property type="component" value="Unassembled WGS sequence"/>
</dbReference>
<reference evidence="2" key="1">
    <citation type="submission" date="2018-11" db="EMBL/GenBank/DDBJ databases">
        <authorList>
            <consortium name="Pathogen Informatics"/>
        </authorList>
    </citation>
    <scope>NUCLEOTIDE SEQUENCE</scope>
</reference>
<protein>
    <submittedName>
        <fullName evidence="2">Uncharacterized protein</fullName>
    </submittedName>
</protein>
<accession>A0A3S5BW50</accession>
<keyword evidence="3" id="KW-1185">Reference proteome</keyword>
<dbReference type="AlphaFoldDB" id="A0A3S5BW50"/>
<feature type="compositionally biased region" description="Basic and acidic residues" evidence="1">
    <location>
        <begin position="77"/>
        <end position="89"/>
    </location>
</feature>
<gene>
    <name evidence="2" type="ORF">PXEA_LOCUS36282</name>
</gene>